<dbReference type="Gramene" id="RZC77290">
    <property type="protein sequence ID" value="RZC77290"/>
    <property type="gene ID" value="C5167_003083"/>
</dbReference>
<dbReference type="PANTHER" id="PTHR13234:SF8">
    <property type="entry name" value="GAMMA-INTERFERON-INDUCIBLE LYSOSOMAL THIOL REDUCTASE"/>
    <property type="match status" value="1"/>
</dbReference>
<accession>A0A4Y7KY28</accession>
<dbReference type="Pfam" id="PF03227">
    <property type="entry name" value="GILT"/>
    <property type="match status" value="1"/>
</dbReference>
<comment type="subcellular location">
    <subcellularLocation>
        <location evidence="1">Secreted</location>
    </subcellularLocation>
</comment>
<dbReference type="EMBL" id="CM010723">
    <property type="protein sequence ID" value="RZC77290.1"/>
    <property type="molecule type" value="Genomic_DNA"/>
</dbReference>
<comment type="similarity">
    <text evidence="2">Belongs to the GILT family.</text>
</comment>
<evidence type="ECO:0000256" key="5">
    <source>
        <dbReference type="ARBA" id="ARBA00023180"/>
    </source>
</evidence>
<dbReference type="GO" id="GO:0016671">
    <property type="term" value="F:oxidoreductase activity, acting on a sulfur group of donors, disulfide as acceptor"/>
    <property type="evidence" value="ECO:0007669"/>
    <property type="project" value="InterPro"/>
</dbReference>
<name>A0A4Y7KY28_PAPSO</name>
<sequence length="54" mass="5865">MDSLISSIFNSLIPYGNARITSDKVITCQHGPTECELNTVEACALQVWPAQVAQ</sequence>
<dbReference type="GO" id="GO:0005576">
    <property type="term" value="C:extracellular region"/>
    <property type="evidence" value="ECO:0007669"/>
    <property type="project" value="UniProtKB-SubCell"/>
</dbReference>
<keyword evidence="4" id="KW-0732">Signal</keyword>
<evidence type="ECO:0000256" key="4">
    <source>
        <dbReference type="ARBA" id="ARBA00022729"/>
    </source>
</evidence>
<gene>
    <name evidence="6" type="ORF">C5167_003083</name>
</gene>
<keyword evidence="7" id="KW-1185">Reference proteome</keyword>
<organism evidence="6 7">
    <name type="scientific">Papaver somniferum</name>
    <name type="common">Opium poppy</name>
    <dbReference type="NCBI Taxonomy" id="3469"/>
    <lineage>
        <taxon>Eukaryota</taxon>
        <taxon>Viridiplantae</taxon>
        <taxon>Streptophyta</taxon>
        <taxon>Embryophyta</taxon>
        <taxon>Tracheophyta</taxon>
        <taxon>Spermatophyta</taxon>
        <taxon>Magnoliopsida</taxon>
        <taxon>Ranunculales</taxon>
        <taxon>Papaveraceae</taxon>
        <taxon>Papaveroideae</taxon>
        <taxon>Papaver</taxon>
    </lineage>
</organism>
<keyword evidence="3" id="KW-0964">Secreted</keyword>
<reference evidence="6 7" key="1">
    <citation type="journal article" date="2018" name="Science">
        <title>The opium poppy genome and morphinan production.</title>
        <authorList>
            <person name="Guo L."/>
            <person name="Winzer T."/>
            <person name="Yang X."/>
            <person name="Li Y."/>
            <person name="Ning Z."/>
            <person name="He Z."/>
            <person name="Teodor R."/>
            <person name="Lu Y."/>
            <person name="Bowser T.A."/>
            <person name="Graham I.A."/>
            <person name="Ye K."/>
        </authorList>
    </citation>
    <scope>NUCLEOTIDE SEQUENCE [LARGE SCALE GENOMIC DNA]</scope>
    <source>
        <strain evidence="7">cv. HN1</strain>
        <tissue evidence="6">Leaves</tissue>
    </source>
</reference>
<dbReference type="InterPro" id="IPR004911">
    <property type="entry name" value="Interferon-induced_GILT"/>
</dbReference>
<evidence type="ECO:0000313" key="7">
    <source>
        <dbReference type="Proteomes" id="UP000316621"/>
    </source>
</evidence>
<evidence type="ECO:0000256" key="2">
    <source>
        <dbReference type="ARBA" id="ARBA00005679"/>
    </source>
</evidence>
<dbReference type="PANTHER" id="PTHR13234">
    <property type="entry name" value="GAMMA-INTERFERON INDUCIBLE LYSOSOMAL THIOL REDUCTASE GILT"/>
    <property type="match status" value="1"/>
</dbReference>
<proteinExistence type="inferred from homology"/>
<keyword evidence="5" id="KW-0325">Glycoprotein</keyword>
<evidence type="ECO:0000313" key="6">
    <source>
        <dbReference type="EMBL" id="RZC77290.1"/>
    </source>
</evidence>
<protein>
    <submittedName>
        <fullName evidence="6">Uncharacterized protein</fullName>
    </submittedName>
</protein>
<evidence type="ECO:0000256" key="3">
    <source>
        <dbReference type="ARBA" id="ARBA00022525"/>
    </source>
</evidence>
<dbReference type="Proteomes" id="UP000316621">
    <property type="component" value="Chromosome 9"/>
</dbReference>
<dbReference type="AlphaFoldDB" id="A0A4Y7KY28"/>
<evidence type="ECO:0000256" key="1">
    <source>
        <dbReference type="ARBA" id="ARBA00004613"/>
    </source>
</evidence>